<dbReference type="InterPro" id="IPR046496">
    <property type="entry name" value="DUF6589"/>
</dbReference>
<dbReference type="Proteomes" id="UP000186601">
    <property type="component" value="Unassembled WGS sequence"/>
</dbReference>
<name>A0A2R6NGL2_9APHY</name>
<organism evidence="2 3">
    <name type="scientific">Hermanssonia centrifuga</name>
    <dbReference type="NCBI Taxonomy" id="98765"/>
    <lineage>
        <taxon>Eukaryota</taxon>
        <taxon>Fungi</taxon>
        <taxon>Dikarya</taxon>
        <taxon>Basidiomycota</taxon>
        <taxon>Agaricomycotina</taxon>
        <taxon>Agaricomycetes</taxon>
        <taxon>Polyporales</taxon>
        <taxon>Meruliaceae</taxon>
        <taxon>Hermanssonia</taxon>
    </lineage>
</organism>
<feature type="domain" description="DUF6589" evidence="1">
    <location>
        <begin position="1"/>
        <end position="126"/>
    </location>
</feature>
<dbReference type="STRING" id="98765.A0A2R6NGL2"/>
<evidence type="ECO:0000313" key="2">
    <source>
        <dbReference type="EMBL" id="PSR71524.1"/>
    </source>
</evidence>
<evidence type="ECO:0000313" key="3">
    <source>
        <dbReference type="Proteomes" id="UP000186601"/>
    </source>
</evidence>
<dbReference type="OrthoDB" id="4743193at2759"/>
<dbReference type="AlphaFoldDB" id="A0A2R6NGL2"/>
<dbReference type="Pfam" id="PF20231">
    <property type="entry name" value="DUF6589"/>
    <property type="match status" value="1"/>
</dbReference>
<reference evidence="2 3" key="1">
    <citation type="submission" date="2018-02" db="EMBL/GenBank/DDBJ databases">
        <title>Genome sequence of the basidiomycete white-rot fungus Phlebia centrifuga.</title>
        <authorList>
            <person name="Granchi Z."/>
            <person name="Peng M."/>
            <person name="de Vries R.P."/>
            <person name="Hilden K."/>
            <person name="Makela M.R."/>
            <person name="Grigoriev I."/>
            <person name="Riley R."/>
        </authorList>
    </citation>
    <scope>NUCLEOTIDE SEQUENCE [LARGE SCALE GENOMIC DNA]</scope>
    <source>
        <strain evidence="2 3">FBCC195</strain>
    </source>
</reference>
<sequence>MNHGDIKRLESTFLPWIFIFQATKKYKYAKHMVRLLMDIYYEYPSALKKAVRYSMLVNPTRKRDGFQAPDWCTELGNLYTKIIYGGGGSNHTVERIIKESMLKQIFRDIHLTFKKNLVLTHLTTRHCQPDMTSTYEAILKHLKATKAHEFVPGHLSDYLVPDLFACGQAAMWDGFEDCNEDEDEQHWRM</sequence>
<dbReference type="EMBL" id="MLYV02001273">
    <property type="protein sequence ID" value="PSR71524.1"/>
    <property type="molecule type" value="Genomic_DNA"/>
</dbReference>
<gene>
    <name evidence="2" type="ORF">PHLCEN_2v12607</name>
</gene>
<accession>A0A2R6NGL2</accession>
<keyword evidence="3" id="KW-1185">Reference proteome</keyword>
<protein>
    <recommendedName>
        <fullName evidence="1">DUF6589 domain-containing protein</fullName>
    </recommendedName>
</protein>
<evidence type="ECO:0000259" key="1">
    <source>
        <dbReference type="Pfam" id="PF20231"/>
    </source>
</evidence>
<comment type="caution">
    <text evidence="2">The sequence shown here is derived from an EMBL/GenBank/DDBJ whole genome shotgun (WGS) entry which is preliminary data.</text>
</comment>
<proteinExistence type="predicted"/>